<dbReference type="Proteomes" id="UP000027215">
    <property type="component" value="Chromosome"/>
</dbReference>
<dbReference type="FunFam" id="3.30.1330.40:FF:000001">
    <property type="entry name" value="L-PSP family endoribonuclease"/>
    <property type="match status" value="1"/>
</dbReference>
<dbReference type="GO" id="GO:0005829">
    <property type="term" value="C:cytosol"/>
    <property type="evidence" value="ECO:0007669"/>
    <property type="project" value="TreeGrafter"/>
</dbReference>
<dbReference type="PANTHER" id="PTHR11803:SF39">
    <property type="entry name" value="2-IMINOBUTANOATE_2-IMINOPROPANOATE DEAMINASE"/>
    <property type="match status" value="1"/>
</dbReference>
<dbReference type="PATRIC" id="fig|155920.8.peg.2023"/>
<dbReference type="Gene3D" id="3.30.1330.40">
    <property type="entry name" value="RutC-like"/>
    <property type="match status" value="1"/>
</dbReference>
<organism evidence="2 3">
    <name type="scientific">Xylella fastidiosa subsp. sandyi Ann-1</name>
    <dbReference type="NCBI Taxonomy" id="155920"/>
    <lineage>
        <taxon>Bacteria</taxon>
        <taxon>Pseudomonadati</taxon>
        <taxon>Pseudomonadota</taxon>
        <taxon>Gammaproteobacteria</taxon>
        <taxon>Lysobacterales</taxon>
        <taxon>Lysobacteraceae</taxon>
        <taxon>Xylella</taxon>
    </lineage>
</organism>
<comment type="similarity">
    <text evidence="1">Belongs to the RutC family.</text>
</comment>
<dbReference type="CDD" id="cd00448">
    <property type="entry name" value="YjgF_YER057c_UK114_family"/>
    <property type="match status" value="1"/>
</dbReference>
<dbReference type="AlphaFoldDB" id="A0A060HBE8"/>
<sequence length="151" mass="16550">MLRLLALERAPIQCTFIFHRLHIQMSFQIIHTEKAPAAIGPYSQAVRVGNTVYFSGQIPLDPATGTIVAGDLAVQARRAFDNLRAVAETANGSLSKIVRLGLYLTDLEQFSVVNAVMQEYFQDPFPARSTIQVSGLPKGADFEVDAVMVID</sequence>
<dbReference type="InterPro" id="IPR035959">
    <property type="entry name" value="RutC-like_sf"/>
</dbReference>
<reference evidence="2 3" key="1">
    <citation type="submission" date="2013-08" db="EMBL/GenBank/DDBJ databases">
        <authorList>
            <person name="Stouthamer R."/>
            <person name="Nunney L."/>
        </authorList>
    </citation>
    <scope>NUCLEOTIDE SEQUENCE [LARGE SCALE GENOMIC DNA]</scope>
    <source>
        <strain evidence="3">ann-1</strain>
    </source>
</reference>
<dbReference type="InterPro" id="IPR006056">
    <property type="entry name" value="RidA"/>
</dbReference>
<dbReference type="HOGENOM" id="CLU_100715_7_1_6"/>
<proteinExistence type="inferred from homology"/>
<evidence type="ECO:0000313" key="2">
    <source>
        <dbReference type="EMBL" id="AIC10257.1"/>
    </source>
</evidence>
<dbReference type="NCBIfam" id="TIGR00004">
    <property type="entry name" value="Rid family detoxifying hydrolase"/>
    <property type="match status" value="1"/>
</dbReference>
<dbReference type="InterPro" id="IPR006175">
    <property type="entry name" value="YjgF/YER057c/UK114"/>
</dbReference>
<name>A0A060HBE8_XYLFS</name>
<dbReference type="PANTHER" id="PTHR11803">
    <property type="entry name" value="2-IMINOBUTANOATE/2-IMINOPROPANOATE DEAMINASE RIDA"/>
    <property type="match status" value="1"/>
</dbReference>
<protein>
    <submittedName>
        <fullName evidence="2">Endoribonuclease</fullName>
    </submittedName>
</protein>
<dbReference type="KEGG" id="xfs:D934_08735"/>
<dbReference type="SUPFAM" id="SSF55298">
    <property type="entry name" value="YjgF-like"/>
    <property type="match status" value="1"/>
</dbReference>
<dbReference type="EMBL" id="CP006696">
    <property type="protein sequence ID" value="AIC10257.1"/>
    <property type="molecule type" value="Genomic_DNA"/>
</dbReference>
<evidence type="ECO:0000256" key="1">
    <source>
        <dbReference type="ARBA" id="ARBA00010552"/>
    </source>
</evidence>
<dbReference type="Pfam" id="PF01042">
    <property type="entry name" value="Ribonuc_L-PSP"/>
    <property type="match status" value="1"/>
</dbReference>
<dbReference type="GO" id="GO:0019239">
    <property type="term" value="F:deaminase activity"/>
    <property type="evidence" value="ECO:0007669"/>
    <property type="project" value="TreeGrafter"/>
</dbReference>
<evidence type="ECO:0000313" key="3">
    <source>
        <dbReference type="Proteomes" id="UP000027215"/>
    </source>
</evidence>
<accession>A0A060HBE8</accession>
<gene>
    <name evidence="2" type="ORF">D934_08735</name>
</gene>